<dbReference type="Proteomes" id="UP000483820">
    <property type="component" value="Chromosome V"/>
</dbReference>
<dbReference type="GeneID" id="9808861"/>
<sequence length="104" mass="12158">MIPLFCYVPVGFFYIYNKYSGTQITISQYTLCLMMTLPALFDPILQIYFIVPYRRAVRQMMTCGRSRRRGIDDAESGAPRHNTITLWQRRKSSQPNQRVVNNTA</sequence>
<dbReference type="Pfam" id="PF10317">
    <property type="entry name" value="7TM_GPCR_Srd"/>
    <property type="match status" value="1"/>
</dbReference>
<organism evidence="3 4">
    <name type="scientific">Caenorhabditis remanei</name>
    <name type="common">Caenorhabditis vulgaris</name>
    <dbReference type="NCBI Taxonomy" id="31234"/>
    <lineage>
        <taxon>Eukaryota</taxon>
        <taxon>Metazoa</taxon>
        <taxon>Ecdysozoa</taxon>
        <taxon>Nematoda</taxon>
        <taxon>Chromadorea</taxon>
        <taxon>Rhabditida</taxon>
        <taxon>Rhabditina</taxon>
        <taxon>Rhabditomorpha</taxon>
        <taxon>Rhabditoidea</taxon>
        <taxon>Rhabditidae</taxon>
        <taxon>Peloderinae</taxon>
        <taxon>Caenorhabditis</taxon>
    </lineage>
</organism>
<gene>
    <name evidence="3" type="ORF">GCK72_020894</name>
</gene>
<feature type="compositionally biased region" description="Polar residues" evidence="1">
    <location>
        <begin position="93"/>
        <end position="104"/>
    </location>
</feature>
<dbReference type="EMBL" id="WUAV01000005">
    <property type="protein sequence ID" value="KAF1754334.1"/>
    <property type="molecule type" value="Genomic_DNA"/>
</dbReference>
<dbReference type="SUPFAM" id="SSF81321">
    <property type="entry name" value="Family A G protein-coupled receptor-like"/>
    <property type="match status" value="1"/>
</dbReference>
<reference evidence="3 4" key="1">
    <citation type="submission" date="2019-12" db="EMBL/GenBank/DDBJ databases">
        <title>Chromosome-level assembly of the Caenorhabditis remanei genome.</title>
        <authorList>
            <person name="Teterina A.A."/>
            <person name="Willis J.H."/>
            <person name="Phillips P.C."/>
        </authorList>
    </citation>
    <scope>NUCLEOTIDE SEQUENCE [LARGE SCALE GENOMIC DNA]</scope>
    <source>
        <strain evidence="3 4">PX506</strain>
        <tissue evidence="3">Whole organism</tissue>
    </source>
</reference>
<comment type="caution">
    <text evidence="3">The sequence shown here is derived from an EMBL/GenBank/DDBJ whole genome shotgun (WGS) entry which is preliminary data.</text>
</comment>
<evidence type="ECO:0000256" key="1">
    <source>
        <dbReference type="SAM" id="MobiDB-lite"/>
    </source>
</evidence>
<dbReference type="KEGG" id="crq:GCK72_020894"/>
<name>A0A6A5GHS5_CAERE</name>
<keyword evidence="2" id="KW-0472">Membrane</keyword>
<evidence type="ECO:0000313" key="4">
    <source>
        <dbReference type="Proteomes" id="UP000483820"/>
    </source>
</evidence>
<evidence type="ECO:0000313" key="3">
    <source>
        <dbReference type="EMBL" id="KAF1754334.1"/>
    </source>
</evidence>
<accession>A0A6A5GHS5</accession>
<feature type="region of interest" description="Disordered" evidence="1">
    <location>
        <begin position="85"/>
        <end position="104"/>
    </location>
</feature>
<evidence type="ECO:0000256" key="2">
    <source>
        <dbReference type="SAM" id="Phobius"/>
    </source>
</evidence>
<keyword evidence="2" id="KW-1133">Transmembrane helix</keyword>
<dbReference type="CTD" id="9808861"/>
<dbReference type="InterPro" id="IPR019421">
    <property type="entry name" value="7TM_GPCR_serpentine_rcpt_Srd"/>
</dbReference>
<keyword evidence="2" id="KW-0812">Transmembrane</keyword>
<protein>
    <submittedName>
        <fullName evidence="3">Uncharacterized protein</fullName>
    </submittedName>
</protein>
<feature type="transmembrane region" description="Helical" evidence="2">
    <location>
        <begin position="26"/>
        <end position="51"/>
    </location>
</feature>
<dbReference type="RefSeq" id="XP_003106586.2">
    <property type="nucleotide sequence ID" value="XM_003106538.2"/>
</dbReference>
<proteinExistence type="predicted"/>
<dbReference type="AlphaFoldDB" id="A0A6A5GHS5"/>